<organism evidence="2 3">
    <name type="scientific">Plicaturopsis crispa FD-325 SS-3</name>
    <dbReference type="NCBI Taxonomy" id="944288"/>
    <lineage>
        <taxon>Eukaryota</taxon>
        <taxon>Fungi</taxon>
        <taxon>Dikarya</taxon>
        <taxon>Basidiomycota</taxon>
        <taxon>Agaricomycotina</taxon>
        <taxon>Agaricomycetes</taxon>
        <taxon>Agaricomycetidae</taxon>
        <taxon>Amylocorticiales</taxon>
        <taxon>Amylocorticiaceae</taxon>
        <taxon>Plicatura</taxon>
        <taxon>Plicaturopsis crispa</taxon>
    </lineage>
</organism>
<proteinExistence type="predicted"/>
<feature type="compositionally biased region" description="Basic and acidic residues" evidence="1">
    <location>
        <begin position="262"/>
        <end position="276"/>
    </location>
</feature>
<name>A0A0C9SJY5_PLICR</name>
<feature type="region of interest" description="Disordered" evidence="1">
    <location>
        <begin position="200"/>
        <end position="276"/>
    </location>
</feature>
<evidence type="ECO:0000256" key="1">
    <source>
        <dbReference type="SAM" id="MobiDB-lite"/>
    </source>
</evidence>
<sequence length="556" mass="61753">MSSDSDSAIPGFPIRSGNEAINSDPPISPVQALDALVNRFHTDQTHRPSPSFLITSDGASLPDDYDERGRRRMRGIGCEGAVVINNPQTGLPEAHRIWGLIWCAYVGALITNEPSSTVDAPSRHVSPISSEATSLLEEFLYHFPTDTHTSEISDSSSEFDMIQPYEDEPAVAYGLFATPCSPRLAALDLGGSISSIDLIRRPPTRRSRDSSLYADDEASSSEEKPLNEQDNIYPDVTALPAPSSTKANAPESVYDMSDSDSDSSKSDDYENDEYIHEPSDMPLYVGASQLAYFCQRDPDSDNFYDGVAPCPVCEFPSIDCFHTNTPPSHGHITTVGDEWLMTYLDLLNYLANRAKEKDFREAQAGYKKYGDSSMIPNRPPPTVIRINGVEVPYQTGQVLEATQSRDPRMRNSTGDPVLFNFIRTNANLKFNGTILSTQVPTSFAVPHQEFVAVEPVSSSPLPSPPSSPPQLQYPVEDPFEKHFEVPNRRTEEMAGGVCFGTVDYPLDVSWRYITREQPRQLQLSRSIPEIHRQKRLIDNAVSNVNSYRAYRTQRPV</sequence>
<dbReference type="Proteomes" id="UP000053263">
    <property type="component" value="Unassembled WGS sequence"/>
</dbReference>
<dbReference type="AlphaFoldDB" id="A0A0C9SJY5"/>
<reference evidence="2 3" key="1">
    <citation type="submission" date="2014-06" db="EMBL/GenBank/DDBJ databases">
        <title>Evolutionary Origins and Diversification of the Mycorrhizal Mutualists.</title>
        <authorList>
            <consortium name="DOE Joint Genome Institute"/>
            <consortium name="Mycorrhizal Genomics Consortium"/>
            <person name="Kohler A."/>
            <person name="Kuo A."/>
            <person name="Nagy L.G."/>
            <person name="Floudas D."/>
            <person name="Copeland A."/>
            <person name="Barry K.W."/>
            <person name="Cichocki N."/>
            <person name="Veneault-Fourrey C."/>
            <person name="LaButti K."/>
            <person name="Lindquist E.A."/>
            <person name="Lipzen A."/>
            <person name="Lundell T."/>
            <person name="Morin E."/>
            <person name="Murat C."/>
            <person name="Riley R."/>
            <person name="Ohm R."/>
            <person name="Sun H."/>
            <person name="Tunlid A."/>
            <person name="Henrissat B."/>
            <person name="Grigoriev I.V."/>
            <person name="Hibbett D.S."/>
            <person name="Martin F."/>
        </authorList>
    </citation>
    <scope>NUCLEOTIDE SEQUENCE [LARGE SCALE GENOMIC DNA]</scope>
    <source>
        <strain evidence="2 3">FD-325 SS-3</strain>
    </source>
</reference>
<evidence type="ECO:0000313" key="2">
    <source>
        <dbReference type="EMBL" id="KII82796.1"/>
    </source>
</evidence>
<keyword evidence="3" id="KW-1185">Reference proteome</keyword>
<feature type="non-terminal residue" evidence="2">
    <location>
        <position position="556"/>
    </location>
</feature>
<gene>
    <name evidence="2" type="ORF">PLICRDRAFT_181029</name>
</gene>
<evidence type="ECO:0000313" key="3">
    <source>
        <dbReference type="Proteomes" id="UP000053263"/>
    </source>
</evidence>
<feature type="region of interest" description="Disordered" evidence="1">
    <location>
        <begin position="1"/>
        <end position="27"/>
    </location>
</feature>
<protein>
    <submittedName>
        <fullName evidence="2">Uncharacterized protein</fullName>
    </submittedName>
</protein>
<accession>A0A0C9SJY5</accession>
<dbReference type="HOGENOM" id="CLU_490571_0_0_1"/>
<dbReference type="EMBL" id="KN832647">
    <property type="protein sequence ID" value="KII82796.1"/>
    <property type="molecule type" value="Genomic_DNA"/>
</dbReference>